<comment type="cofactor">
    <cofactor evidence="1 6">
        <name>heme</name>
        <dbReference type="ChEBI" id="CHEBI:30413"/>
    </cofactor>
</comment>
<evidence type="ECO:0000256" key="6">
    <source>
        <dbReference type="PIRSR" id="PIRSR602401-1"/>
    </source>
</evidence>
<keyword evidence="5 7" id="KW-0503">Monooxygenase</keyword>
<reference evidence="8" key="1">
    <citation type="journal article" date="2013" name="Genetics">
        <title>The draft genome and transcriptome of Panagrellus redivivus are shaped by the harsh demands of a free-living lifestyle.</title>
        <authorList>
            <person name="Srinivasan J."/>
            <person name="Dillman A.R."/>
            <person name="Macchietto M.G."/>
            <person name="Heikkinen L."/>
            <person name="Lakso M."/>
            <person name="Fracchia K.M."/>
            <person name="Antoshechkin I."/>
            <person name="Mortazavi A."/>
            <person name="Wong G."/>
            <person name="Sternberg P.W."/>
        </authorList>
    </citation>
    <scope>NUCLEOTIDE SEQUENCE [LARGE SCALE GENOMIC DNA]</scope>
    <source>
        <strain evidence="8">MT8872</strain>
    </source>
</reference>
<evidence type="ECO:0000256" key="3">
    <source>
        <dbReference type="ARBA" id="ARBA00022617"/>
    </source>
</evidence>
<dbReference type="PROSITE" id="PS00086">
    <property type="entry name" value="CYTOCHROME_P450"/>
    <property type="match status" value="1"/>
</dbReference>
<evidence type="ECO:0000256" key="5">
    <source>
        <dbReference type="ARBA" id="ARBA00023033"/>
    </source>
</evidence>
<name>A0A7E4VT74_PANRE</name>
<dbReference type="PANTHER" id="PTHR24291:SF146">
    <property type="entry name" value="CYTOCHROME P450"/>
    <property type="match status" value="1"/>
</dbReference>
<dbReference type="Gene3D" id="1.10.630.10">
    <property type="entry name" value="Cytochrome P450"/>
    <property type="match status" value="1"/>
</dbReference>
<evidence type="ECO:0000256" key="1">
    <source>
        <dbReference type="ARBA" id="ARBA00001971"/>
    </source>
</evidence>
<dbReference type="PRINTS" id="PR00385">
    <property type="entry name" value="P450"/>
</dbReference>
<dbReference type="GO" id="GO:0005506">
    <property type="term" value="F:iron ion binding"/>
    <property type="evidence" value="ECO:0007669"/>
    <property type="project" value="InterPro"/>
</dbReference>
<dbReference type="GO" id="GO:0016705">
    <property type="term" value="F:oxidoreductase activity, acting on paired donors, with incorporation or reduction of molecular oxygen"/>
    <property type="evidence" value="ECO:0007669"/>
    <property type="project" value="InterPro"/>
</dbReference>
<dbReference type="InterPro" id="IPR001128">
    <property type="entry name" value="Cyt_P450"/>
</dbReference>
<organism evidence="8 9">
    <name type="scientific">Panagrellus redivivus</name>
    <name type="common">Microworm</name>
    <dbReference type="NCBI Taxonomy" id="6233"/>
    <lineage>
        <taxon>Eukaryota</taxon>
        <taxon>Metazoa</taxon>
        <taxon>Ecdysozoa</taxon>
        <taxon>Nematoda</taxon>
        <taxon>Chromadorea</taxon>
        <taxon>Rhabditida</taxon>
        <taxon>Tylenchina</taxon>
        <taxon>Panagrolaimomorpha</taxon>
        <taxon>Panagrolaimoidea</taxon>
        <taxon>Panagrolaimidae</taxon>
        <taxon>Panagrellus</taxon>
    </lineage>
</organism>
<dbReference type="GO" id="GO:0020037">
    <property type="term" value="F:heme binding"/>
    <property type="evidence" value="ECO:0007669"/>
    <property type="project" value="InterPro"/>
</dbReference>
<keyword evidence="7" id="KW-0560">Oxidoreductase</keyword>
<proteinExistence type="inferred from homology"/>
<dbReference type="AlphaFoldDB" id="A0A7E4VT74"/>
<dbReference type="InterPro" id="IPR036396">
    <property type="entry name" value="Cyt_P450_sf"/>
</dbReference>
<dbReference type="Pfam" id="PF00067">
    <property type="entry name" value="p450"/>
    <property type="match status" value="1"/>
</dbReference>
<keyword evidence="3 6" id="KW-0349">Heme</keyword>
<evidence type="ECO:0000256" key="7">
    <source>
        <dbReference type="RuleBase" id="RU000461"/>
    </source>
</evidence>
<sequence length="463" mass="53817">MEREFRTYTENKDSPGLMRIWIGPKPIVIFYKPETVRVVLESQVLISKPFEYSKLEDWLGTGLLTSTGSKWHSRRKMLTPAFHFSILANSIVVFNRQADIFLQEMDKHADDGYPFDFYHSVKNAALDIICEAAMGINLGAQRGANVSYCESVKLMSEMVFRRMRSPWLWPEALWYLIGQGHEFDKHLKIVKTMTKGVIAERKFERYRIRTDDSSSASSRSTEQELWDEANLGTKARSKRQAFLDLLLDMQEDSQLTDEDICEEVDTFMFEGHDTVSSSMGFCVYLVAHRPDIQERLFDELRGILEDSDDDVTVEDIGRMRYLEQCIRETLRMFPVVPIIGRVLSEDTQVGDYLLPKGITTLIAPFAVHRDKRFYEDPDTFDPEHFAPERMNHRNPFAYLPFSAGPRNCIGQKFATMEQKVILARFFRRYKVTACLHELENRGLPELILRPSRGFPIRVEKRTE</sequence>
<dbReference type="Proteomes" id="UP000492821">
    <property type="component" value="Unassembled WGS sequence"/>
</dbReference>
<keyword evidence="4 6" id="KW-0408">Iron</keyword>
<dbReference type="GO" id="GO:0004497">
    <property type="term" value="F:monooxygenase activity"/>
    <property type="evidence" value="ECO:0007669"/>
    <property type="project" value="UniProtKB-KW"/>
</dbReference>
<feature type="binding site" description="axial binding residue" evidence="6">
    <location>
        <position position="408"/>
    </location>
    <ligand>
        <name>heme</name>
        <dbReference type="ChEBI" id="CHEBI:30413"/>
    </ligand>
    <ligandPart>
        <name>Fe</name>
        <dbReference type="ChEBI" id="CHEBI:18248"/>
    </ligandPart>
</feature>
<dbReference type="PANTHER" id="PTHR24291">
    <property type="entry name" value="CYTOCHROME P450 FAMILY 4"/>
    <property type="match status" value="1"/>
</dbReference>
<dbReference type="PRINTS" id="PR00463">
    <property type="entry name" value="EP450I"/>
</dbReference>
<dbReference type="InterPro" id="IPR017972">
    <property type="entry name" value="Cyt_P450_CS"/>
</dbReference>
<keyword evidence="6 7" id="KW-0479">Metal-binding</keyword>
<dbReference type="CDD" id="cd20628">
    <property type="entry name" value="CYP4"/>
    <property type="match status" value="1"/>
</dbReference>
<protein>
    <submittedName>
        <fullName evidence="9">Cytochrome P450</fullName>
    </submittedName>
</protein>
<evidence type="ECO:0000256" key="4">
    <source>
        <dbReference type="ARBA" id="ARBA00023004"/>
    </source>
</evidence>
<evidence type="ECO:0000256" key="2">
    <source>
        <dbReference type="ARBA" id="ARBA00010617"/>
    </source>
</evidence>
<reference evidence="9" key="2">
    <citation type="submission" date="2020-10" db="UniProtKB">
        <authorList>
            <consortium name="WormBaseParasite"/>
        </authorList>
    </citation>
    <scope>IDENTIFICATION</scope>
</reference>
<comment type="similarity">
    <text evidence="2 7">Belongs to the cytochrome P450 family.</text>
</comment>
<evidence type="ECO:0000313" key="9">
    <source>
        <dbReference type="WBParaSite" id="Pan_g292.t1"/>
    </source>
</evidence>
<evidence type="ECO:0000313" key="8">
    <source>
        <dbReference type="Proteomes" id="UP000492821"/>
    </source>
</evidence>
<dbReference type="InterPro" id="IPR050196">
    <property type="entry name" value="Cytochrome_P450_Monoox"/>
</dbReference>
<dbReference type="WBParaSite" id="Pan_g292.t1">
    <property type="protein sequence ID" value="Pan_g292.t1"/>
    <property type="gene ID" value="Pan_g292"/>
</dbReference>
<dbReference type="InterPro" id="IPR002401">
    <property type="entry name" value="Cyt_P450_E_grp-I"/>
</dbReference>
<keyword evidence="8" id="KW-1185">Reference proteome</keyword>
<dbReference type="SUPFAM" id="SSF48264">
    <property type="entry name" value="Cytochrome P450"/>
    <property type="match status" value="1"/>
</dbReference>
<accession>A0A7E4VT74</accession>